<accession>A0A2A9N8C5</accession>
<dbReference type="OrthoDB" id="2836053at2759"/>
<dbReference type="Proteomes" id="UP000242287">
    <property type="component" value="Unassembled WGS sequence"/>
</dbReference>
<sequence>MSFPVELIYEVICTLWGSNLSPDDRIHFMTSMKRVSRIWSAVFEDVSSSIVHIPCRSFYQQYFASVTRLFSACKTITFTVAPDGHHCPHLSYMRPKDIAKLTSLETMNVIYYNMGFPDPYTQEFFLALPHFLSKLSISYTFSPDIPPAYIKAMRRQFKRESKVRYVTPQVGTLEVSGADEWITAIWESLFPERQRLIMNGKELREPLMRVSNTLDLTLGLLLKLRLYQQEKVAPHVEKCESPLTSGSERLSHASTLVANDGEKGATTPRDISRTATTSSIASSSSDAKGRSREAAAVIPRMQVVQVEADGIRFLSTNALIGDLPSTLVASTSASLGDLGYFNKSAGRFVPLFNVLEPHDVEGYCIPSLHGYGEVQVRHIKQQQQRYQNQQATVLPVQGRLRDISAEEEEGDVDRELAGQRCTKEVIKSLLKAVTRVGQRSGRGKKGELRCLGVKGTAAAEMWFSANIDCVLRVYEHSLNLNKEDLLLVTGVVVR</sequence>
<evidence type="ECO:0000313" key="2">
    <source>
        <dbReference type="EMBL" id="PFH46975.1"/>
    </source>
</evidence>
<dbReference type="EMBL" id="KZ302144">
    <property type="protein sequence ID" value="PFH46975.1"/>
    <property type="molecule type" value="Genomic_DNA"/>
</dbReference>
<name>A0A2A9N8C5_9AGAR</name>
<organism evidence="2 3">
    <name type="scientific">Amanita thiersii Skay4041</name>
    <dbReference type="NCBI Taxonomy" id="703135"/>
    <lineage>
        <taxon>Eukaryota</taxon>
        <taxon>Fungi</taxon>
        <taxon>Dikarya</taxon>
        <taxon>Basidiomycota</taxon>
        <taxon>Agaricomycotina</taxon>
        <taxon>Agaricomycetes</taxon>
        <taxon>Agaricomycetidae</taxon>
        <taxon>Agaricales</taxon>
        <taxon>Pluteineae</taxon>
        <taxon>Amanitaceae</taxon>
        <taxon>Amanita</taxon>
    </lineage>
</organism>
<evidence type="ECO:0000313" key="3">
    <source>
        <dbReference type="Proteomes" id="UP000242287"/>
    </source>
</evidence>
<keyword evidence="3" id="KW-1185">Reference proteome</keyword>
<evidence type="ECO:0000256" key="1">
    <source>
        <dbReference type="SAM" id="MobiDB-lite"/>
    </source>
</evidence>
<reference evidence="2 3" key="1">
    <citation type="submission" date="2014-02" db="EMBL/GenBank/DDBJ databases">
        <title>Transposable element dynamics among asymbiotic and ectomycorrhizal Amanita fungi.</title>
        <authorList>
            <consortium name="DOE Joint Genome Institute"/>
            <person name="Hess J."/>
            <person name="Skrede I."/>
            <person name="Wolfe B."/>
            <person name="LaButti K."/>
            <person name="Ohm R.A."/>
            <person name="Grigoriev I.V."/>
            <person name="Pringle A."/>
        </authorList>
    </citation>
    <scope>NUCLEOTIDE SEQUENCE [LARGE SCALE GENOMIC DNA]</scope>
    <source>
        <strain evidence="2 3">SKay4041</strain>
    </source>
</reference>
<dbReference type="AlphaFoldDB" id="A0A2A9N8C5"/>
<feature type="region of interest" description="Disordered" evidence="1">
    <location>
        <begin position="258"/>
        <end position="287"/>
    </location>
</feature>
<protein>
    <submittedName>
        <fullName evidence="2">Uncharacterized protein</fullName>
    </submittedName>
</protein>
<gene>
    <name evidence="2" type="ORF">AMATHDRAFT_68639</name>
</gene>
<proteinExistence type="predicted"/>
<feature type="compositionally biased region" description="Low complexity" evidence="1">
    <location>
        <begin position="273"/>
        <end position="286"/>
    </location>
</feature>